<evidence type="ECO:0000256" key="1">
    <source>
        <dbReference type="ARBA" id="ARBA00022603"/>
    </source>
</evidence>
<dbReference type="InterPro" id="IPR007848">
    <property type="entry name" value="Small_mtfrase_dom"/>
</dbReference>
<dbReference type="SUPFAM" id="SSF53335">
    <property type="entry name" value="S-adenosyl-L-methionine-dependent methyltransferases"/>
    <property type="match status" value="1"/>
</dbReference>
<reference evidence="4" key="1">
    <citation type="submission" date="2020-07" db="EMBL/GenBank/DDBJ databases">
        <title>Huge and variable diversity of episymbiotic CPR bacteria and DPANN archaea in groundwater ecosystems.</title>
        <authorList>
            <person name="He C.Y."/>
            <person name="Keren R."/>
            <person name="Whittaker M."/>
            <person name="Farag I.F."/>
            <person name="Doudna J."/>
            <person name="Cate J.H.D."/>
            <person name="Banfield J.F."/>
        </authorList>
    </citation>
    <scope>NUCLEOTIDE SEQUENCE</scope>
    <source>
        <strain evidence="4">NC_groundwater_1664_Pr3_B-0.1um_52_9</strain>
    </source>
</reference>
<dbReference type="GO" id="GO:0008757">
    <property type="term" value="F:S-adenosylmethionine-dependent methyltransferase activity"/>
    <property type="evidence" value="ECO:0007669"/>
    <property type="project" value="UniProtKB-ARBA"/>
</dbReference>
<comment type="caution">
    <text evidence="4">The sequence shown here is derived from an EMBL/GenBank/DDBJ whole genome shotgun (WGS) entry which is preliminary data.</text>
</comment>
<evidence type="ECO:0000313" key="5">
    <source>
        <dbReference type="Proteomes" id="UP000807825"/>
    </source>
</evidence>
<feature type="domain" description="Methyltransferase small" evidence="3">
    <location>
        <begin position="44"/>
        <end position="135"/>
    </location>
</feature>
<dbReference type="InterPro" id="IPR002052">
    <property type="entry name" value="DNA_methylase_N6_adenine_CS"/>
</dbReference>
<evidence type="ECO:0000313" key="4">
    <source>
        <dbReference type="EMBL" id="MBI5251189.1"/>
    </source>
</evidence>
<proteinExistence type="predicted"/>
<dbReference type="InterPro" id="IPR029063">
    <property type="entry name" value="SAM-dependent_MTases_sf"/>
</dbReference>
<dbReference type="EMBL" id="JACRDE010000444">
    <property type="protein sequence ID" value="MBI5251189.1"/>
    <property type="molecule type" value="Genomic_DNA"/>
</dbReference>
<dbReference type="Proteomes" id="UP000807825">
    <property type="component" value="Unassembled WGS sequence"/>
</dbReference>
<evidence type="ECO:0000256" key="2">
    <source>
        <dbReference type="ARBA" id="ARBA00022691"/>
    </source>
</evidence>
<dbReference type="Gene3D" id="3.40.50.150">
    <property type="entry name" value="Vaccinia Virus protein VP39"/>
    <property type="match status" value="1"/>
</dbReference>
<dbReference type="PANTHER" id="PTHR47739">
    <property type="entry name" value="TRNA1(VAL) (ADENINE(37)-N6)-METHYLTRANSFERASE"/>
    <property type="match status" value="1"/>
</dbReference>
<organism evidence="4 5">
    <name type="scientific">Desulfomonile tiedjei</name>
    <dbReference type="NCBI Taxonomy" id="2358"/>
    <lineage>
        <taxon>Bacteria</taxon>
        <taxon>Pseudomonadati</taxon>
        <taxon>Thermodesulfobacteriota</taxon>
        <taxon>Desulfomonilia</taxon>
        <taxon>Desulfomonilales</taxon>
        <taxon>Desulfomonilaceae</taxon>
        <taxon>Desulfomonile</taxon>
    </lineage>
</organism>
<accession>A0A9D6Z4N5</accession>
<protein>
    <submittedName>
        <fullName evidence="4">Methyltransferase</fullName>
    </submittedName>
</protein>
<dbReference type="Pfam" id="PF05175">
    <property type="entry name" value="MTS"/>
    <property type="match status" value="1"/>
</dbReference>
<keyword evidence="1 4" id="KW-0808">Transferase</keyword>
<keyword evidence="1 4" id="KW-0489">Methyltransferase</keyword>
<dbReference type="PANTHER" id="PTHR47739:SF1">
    <property type="entry name" value="TRNA1(VAL) (ADENINE(37)-N6)-METHYLTRANSFERASE"/>
    <property type="match status" value="1"/>
</dbReference>
<name>A0A9D6Z4N5_9BACT</name>
<dbReference type="InterPro" id="IPR050210">
    <property type="entry name" value="tRNA_Adenine-N(6)_MTase"/>
</dbReference>
<keyword evidence="2" id="KW-0949">S-adenosyl-L-methionine</keyword>
<dbReference type="AlphaFoldDB" id="A0A9D6Z4N5"/>
<gene>
    <name evidence="4" type="ORF">HY912_17000</name>
</gene>
<dbReference type="CDD" id="cd02440">
    <property type="entry name" value="AdoMet_MTases"/>
    <property type="match status" value="1"/>
</dbReference>
<dbReference type="GO" id="GO:0008170">
    <property type="term" value="F:N-methyltransferase activity"/>
    <property type="evidence" value="ECO:0007669"/>
    <property type="project" value="UniProtKB-ARBA"/>
</dbReference>
<dbReference type="PROSITE" id="PS00092">
    <property type="entry name" value="N6_MTASE"/>
    <property type="match status" value="1"/>
</dbReference>
<sequence>METRKTNESVDGLLRNKIRVVQAKKGYRVSEDAIILTWFTRPDPDEWVLDAGCGCGVISFGLASREPSIRVIGLEIQGAPANRAARGIKLNGLESRVFIVHGDFRQANHFFRKESFGSVVSNPPYYESGRGKINLQEEKALSRHQMMMPPEDLFRVSGALLKSGGGLTFIYPASRLDRIRKAMKETGFRPARVLWIHSHEEAEPGLVCIEAKRDTHQDAKLFQTRLVLYSSPGVRTPAAEAILAGENAPELCERSEVSLVTMSSIAP</sequence>
<dbReference type="GO" id="GO:0032259">
    <property type="term" value="P:methylation"/>
    <property type="evidence" value="ECO:0007669"/>
    <property type="project" value="UniProtKB-KW"/>
</dbReference>
<evidence type="ECO:0000259" key="3">
    <source>
        <dbReference type="Pfam" id="PF05175"/>
    </source>
</evidence>
<dbReference type="GO" id="GO:0003676">
    <property type="term" value="F:nucleic acid binding"/>
    <property type="evidence" value="ECO:0007669"/>
    <property type="project" value="InterPro"/>
</dbReference>